<dbReference type="Gene3D" id="2.40.30.170">
    <property type="match status" value="1"/>
</dbReference>
<dbReference type="PANTHER" id="PTHR30469:SF15">
    <property type="entry name" value="HLYD FAMILY OF SECRETION PROTEINS"/>
    <property type="match status" value="1"/>
</dbReference>
<dbReference type="OrthoDB" id="6819088at2"/>
<gene>
    <name evidence="4" type="ORF">DU505_09390</name>
</gene>
<dbReference type="Gene3D" id="2.40.420.20">
    <property type="match status" value="1"/>
</dbReference>
<dbReference type="EMBL" id="QPII01000005">
    <property type="protein sequence ID" value="RCV89796.1"/>
    <property type="molecule type" value="Genomic_DNA"/>
</dbReference>
<organism evidence="4 5">
    <name type="scientific">Billgrantia montanilacus</name>
    <dbReference type="NCBI Taxonomy" id="2282305"/>
    <lineage>
        <taxon>Bacteria</taxon>
        <taxon>Pseudomonadati</taxon>
        <taxon>Pseudomonadota</taxon>
        <taxon>Gammaproteobacteria</taxon>
        <taxon>Oceanospirillales</taxon>
        <taxon>Halomonadaceae</taxon>
        <taxon>Billgrantia</taxon>
    </lineage>
</organism>
<comment type="caution">
    <text evidence="4">The sequence shown here is derived from an EMBL/GenBank/DDBJ whole genome shotgun (WGS) entry which is preliminary data.</text>
</comment>
<dbReference type="Gene3D" id="2.40.50.100">
    <property type="match status" value="1"/>
</dbReference>
<dbReference type="SUPFAM" id="SSF111369">
    <property type="entry name" value="HlyD-like secretion proteins"/>
    <property type="match status" value="1"/>
</dbReference>
<evidence type="ECO:0000256" key="2">
    <source>
        <dbReference type="SAM" id="Coils"/>
    </source>
</evidence>
<dbReference type="RefSeq" id="WP_114478729.1">
    <property type="nucleotide sequence ID" value="NZ_QPII01000005.1"/>
</dbReference>
<feature type="domain" description="Multidrug resistance protein MdtA-like C-terminal permuted SH3" evidence="3">
    <location>
        <begin position="298"/>
        <end position="355"/>
    </location>
</feature>
<proteinExistence type="inferred from homology"/>
<dbReference type="Gene3D" id="1.10.287.470">
    <property type="entry name" value="Helix hairpin bin"/>
    <property type="match status" value="1"/>
</dbReference>
<feature type="coiled-coil region" evidence="2">
    <location>
        <begin position="115"/>
        <end position="159"/>
    </location>
</feature>
<dbReference type="Proteomes" id="UP000252405">
    <property type="component" value="Unassembled WGS sequence"/>
</dbReference>
<keyword evidence="5" id="KW-1185">Reference proteome</keyword>
<keyword evidence="2" id="KW-0175">Coiled coil</keyword>
<evidence type="ECO:0000313" key="5">
    <source>
        <dbReference type="Proteomes" id="UP000252405"/>
    </source>
</evidence>
<protein>
    <submittedName>
        <fullName evidence="4">Efflux RND transporter periplasmic adaptor subunit</fullName>
    </submittedName>
</protein>
<dbReference type="PROSITE" id="PS51257">
    <property type="entry name" value="PROKAR_LIPOPROTEIN"/>
    <property type="match status" value="1"/>
</dbReference>
<dbReference type="AlphaFoldDB" id="A0A368TZM8"/>
<name>A0A368TZM8_9GAMM</name>
<sequence length="367" mass="38618">MSQGKRGVPAPGVLGLVLGVLGILLLLTGCDSAPAAKGEASAALDPRAAVRVTQVRNGSAEESLRFPGVVQARERVSPSFLHGGVLSERLVERGQRVEKGEPLARLHNPALEPALAGAEGRVKELDAHLARLERDVERARVLRDRNLVAEEELDRLVSEREATVQAREQAMASRADAAAQVEEMTLRATFAADVADLLIEPGDFVAAGEPVLALSGIDGVEVSIRVPVTLGARLTAGMTARVSPTLQEGRFQGRISSVGRAGSALVPVVIELEPDSRLAPGESVQVYLSVPTEPSLQVPLSAVQDPGGHAPYVLALTDDESVRRVAVAPGRLENDWVTISAPLSLGDRVVTAGQGRLQPGDSVRVLP</sequence>
<dbReference type="GO" id="GO:1990281">
    <property type="term" value="C:efflux pump complex"/>
    <property type="evidence" value="ECO:0007669"/>
    <property type="project" value="TreeGrafter"/>
</dbReference>
<dbReference type="InterPro" id="IPR006143">
    <property type="entry name" value="RND_pump_MFP"/>
</dbReference>
<dbReference type="Pfam" id="PF25967">
    <property type="entry name" value="RND-MFP_C"/>
    <property type="match status" value="1"/>
</dbReference>
<dbReference type="PANTHER" id="PTHR30469">
    <property type="entry name" value="MULTIDRUG RESISTANCE PROTEIN MDTA"/>
    <property type="match status" value="1"/>
</dbReference>
<dbReference type="NCBIfam" id="TIGR01730">
    <property type="entry name" value="RND_mfp"/>
    <property type="match status" value="1"/>
</dbReference>
<accession>A0A368TZM8</accession>
<evidence type="ECO:0000313" key="4">
    <source>
        <dbReference type="EMBL" id="RCV89796.1"/>
    </source>
</evidence>
<dbReference type="GO" id="GO:0015562">
    <property type="term" value="F:efflux transmembrane transporter activity"/>
    <property type="evidence" value="ECO:0007669"/>
    <property type="project" value="TreeGrafter"/>
</dbReference>
<reference evidence="4 5" key="1">
    <citation type="submission" date="2018-07" db="EMBL/GenBank/DDBJ databases">
        <title>Halomonas montanilacus sp. nov., isolated from Lake Pengyan on Tibetan Plateau.</title>
        <authorList>
            <person name="Lu H."/>
            <person name="Xing P."/>
            <person name="Wu Q."/>
        </authorList>
    </citation>
    <scope>NUCLEOTIDE SEQUENCE [LARGE SCALE GENOMIC DNA]</scope>
    <source>
        <strain evidence="4 5">PYC7W</strain>
    </source>
</reference>
<evidence type="ECO:0000259" key="3">
    <source>
        <dbReference type="Pfam" id="PF25967"/>
    </source>
</evidence>
<dbReference type="InterPro" id="IPR058627">
    <property type="entry name" value="MdtA-like_C"/>
</dbReference>
<comment type="similarity">
    <text evidence="1">Belongs to the membrane fusion protein (MFP) (TC 8.A.1) family.</text>
</comment>
<evidence type="ECO:0000256" key="1">
    <source>
        <dbReference type="ARBA" id="ARBA00009477"/>
    </source>
</evidence>